<dbReference type="PANTHER" id="PTHR30595">
    <property type="entry name" value="GLPR-RELATED TRANSCRIPTIONAL REPRESSOR"/>
    <property type="match status" value="1"/>
</dbReference>
<organism evidence="3 4">
    <name type="scientific">Corynebacterium pilosum</name>
    <dbReference type="NCBI Taxonomy" id="35756"/>
    <lineage>
        <taxon>Bacteria</taxon>
        <taxon>Bacillati</taxon>
        <taxon>Actinomycetota</taxon>
        <taxon>Actinomycetes</taxon>
        <taxon>Mycobacteriales</taxon>
        <taxon>Corynebacteriaceae</taxon>
        <taxon>Corynebacterium</taxon>
    </lineage>
</organism>
<evidence type="ECO:0000259" key="2">
    <source>
        <dbReference type="Pfam" id="PF09339"/>
    </source>
</evidence>
<dbReference type="SUPFAM" id="SSF46785">
    <property type="entry name" value="Winged helix' DNA-binding domain"/>
    <property type="match status" value="1"/>
</dbReference>
<dbReference type="EMBL" id="UFXQ01000001">
    <property type="protein sequence ID" value="STC69308.1"/>
    <property type="molecule type" value="Genomic_DNA"/>
</dbReference>
<protein>
    <submittedName>
        <fullName evidence="3">Putative transcriptional regulator</fullName>
    </submittedName>
</protein>
<dbReference type="InterPro" id="IPR036388">
    <property type="entry name" value="WH-like_DNA-bd_sf"/>
</dbReference>
<feature type="compositionally biased region" description="Polar residues" evidence="1">
    <location>
        <begin position="390"/>
        <end position="410"/>
    </location>
</feature>
<evidence type="ECO:0000256" key="1">
    <source>
        <dbReference type="SAM" id="MobiDB-lite"/>
    </source>
</evidence>
<dbReference type="Proteomes" id="UP000254467">
    <property type="component" value="Unassembled WGS sequence"/>
</dbReference>
<name>A0A376CNT7_9CORY</name>
<dbReference type="AlphaFoldDB" id="A0A376CNT7"/>
<dbReference type="Gene3D" id="1.10.10.10">
    <property type="entry name" value="Winged helix-like DNA-binding domain superfamily/Winged helix DNA-binding domain"/>
    <property type="match status" value="1"/>
</dbReference>
<feature type="region of interest" description="Disordered" evidence="1">
    <location>
        <begin position="1"/>
        <end position="33"/>
    </location>
</feature>
<dbReference type="STRING" id="35756.GCA_001044155_01197"/>
<evidence type="ECO:0000313" key="4">
    <source>
        <dbReference type="Proteomes" id="UP000254467"/>
    </source>
</evidence>
<gene>
    <name evidence="3" type="ORF">NCTC11862_01093</name>
</gene>
<dbReference type="InterPro" id="IPR005471">
    <property type="entry name" value="Tscrpt_reg_IclR_N"/>
</dbReference>
<dbReference type="Pfam" id="PF13749">
    <property type="entry name" value="HATPase_c_4"/>
    <property type="match status" value="1"/>
</dbReference>
<accession>A0A376CNT7</accession>
<feature type="domain" description="HTH iclR-type" evidence="2">
    <location>
        <begin position="414"/>
        <end position="458"/>
    </location>
</feature>
<dbReference type="InterPro" id="IPR038475">
    <property type="entry name" value="RecG_C_sf"/>
</dbReference>
<reference evidence="3 4" key="1">
    <citation type="submission" date="2018-06" db="EMBL/GenBank/DDBJ databases">
        <authorList>
            <consortium name="Pathogen Informatics"/>
            <person name="Doyle S."/>
        </authorList>
    </citation>
    <scope>NUCLEOTIDE SEQUENCE [LARGE SCALE GENOMIC DNA]</scope>
    <source>
        <strain evidence="3 4">NCTC11862</strain>
    </source>
</reference>
<dbReference type="GO" id="GO:0006355">
    <property type="term" value="P:regulation of DNA-templated transcription"/>
    <property type="evidence" value="ECO:0007669"/>
    <property type="project" value="InterPro"/>
</dbReference>
<dbReference type="InterPro" id="IPR036390">
    <property type="entry name" value="WH_DNA-bd_sf"/>
</dbReference>
<dbReference type="Gene3D" id="3.30.565.60">
    <property type="match status" value="1"/>
</dbReference>
<proteinExistence type="predicted"/>
<dbReference type="GO" id="GO:0003677">
    <property type="term" value="F:DNA binding"/>
    <property type="evidence" value="ECO:0007669"/>
    <property type="project" value="InterPro"/>
</dbReference>
<dbReference type="PANTHER" id="PTHR30595:SF6">
    <property type="entry name" value="SCHLAFEN ALBA-2 DOMAIN-CONTAINING PROTEIN"/>
    <property type="match status" value="1"/>
</dbReference>
<dbReference type="Pfam" id="PF09339">
    <property type="entry name" value="HTH_IclR"/>
    <property type="match status" value="1"/>
</dbReference>
<sequence length="482" mass="53076">MVACVVPPQPSDQRPFRVGKHGPAFTRSGDGDHQLSEQEELYLISQRTQPAHDRQPVEGADVEADLVPELLEQYLSAQRRESPRLRSMGRDELLVRTNVVDHATGLPTVAAVYAMGIHPQQFLPHTTIKAHAVPDPKLRNTVRLTDRAEFSGPVPDLLDSAIDWVHKHLMHGVSFSGGHGYNTSEVQMVAVREILANALVHRDLSAASFGSYPMLIKQPTKLIVTNPGGLWGLTERRLGTTSPRARNAVLYKMCSAITSENGTRVIEGHATGIPEVRRTLREAFLPEPFFKDEVISFTAIISSSSTLPTEDLQWLRTLPANQVLSVAQKHALVDMRHGNEVTNSSYRERFPMDSVEARDELQELVQYGLAHVTGAGRSTSYSLGPGSAGGSNTNEEAGTPPSVRSVTPTSDQERVTHALRAFNEPRRRADIAHATGLTENQTYRVLKALIDQGIVATDKDPSDKRAYRYFLNPGSLNTVLKD</sequence>
<evidence type="ECO:0000313" key="3">
    <source>
        <dbReference type="EMBL" id="STC69308.1"/>
    </source>
</evidence>
<keyword evidence="4" id="KW-1185">Reference proteome</keyword>
<dbReference type="RefSeq" id="WP_018582437.1">
    <property type="nucleotide sequence ID" value="NZ_UFXQ01000001.1"/>
</dbReference>
<feature type="region of interest" description="Disordered" evidence="1">
    <location>
        <begin position="376"/>
        <end position="413"/>
    </location>
</feature>